<sequence>MIFILVQLNAYNLFNCLVIFSLVITLDIIGIQNLTNPRNYFKTQIRDALLNFLRNIENKKSFWFWFSFDSSNKEKNNNILIFILTVFIGTVTFASRYYFIIYDNYSLSDAWIYDLNKVIQFDNQYWFTYELATDAELAFVNFYGKITDVSPEIALQVISILESTLLAIIMFWVINKLTPSKILAPTIASLFFAMVYVLTPLNIYFLLKGNPMFLALTFALPAFVFYLKPTLLKITKITYFLSFVLVFIAVGLIDLFTLFILIPPFLIIGLIFTKQKYKRDNLIAFSSYLLAIGMLYAIYSFACYFQRTELLDYLQSNLLSVSSYTYVPQLILPYKLIIFYAQVSTFIGLLLVLLLVIFKKENWRSTFVFFLYFNFIIVLTFLKSEWIDIDMLYNSLSIFIPIIIGFNAAIIIRILNLIFQRFERFSPITVSIIAIVMIYYSIYYQKKNINLLTESDQTPKEILNAYDKIYQTFFQLKYSVVNDPATEVISTNKHFFINYDFFLEDYLKRDAIYFKNKKDPKFLVKYPKYTLTKSVLVFVLNDKSKAENNAFAENKNLNSLLEKKLDELKKRGRKINLFYKTDILKVYEIVNEPEESKISDLIF</sequence>
<evidence type="ECO:0000313" key="2">
    <source>
        <dbReference type="EMBL" id="KAB1157896.1"/>
    </source>
</evidence>
<organism evidence="2 3">
    <name type="scientific">Flavobacterium luteum</name>
    <dbReference type="NCBI Taxonomy" id="2026654"/>
    <lineage>
        <taxon>Bacteria</taxon>
        <taxon>Pseudomonadati</taxon>
        <taxon>Bacteroidota</taxon>
        <taxon>Flavobacteriia</taxon>
        <taxon>Flavobacteriales</taxon>
        <taxon>Flavobacteriaceae</taxon>
        <taxon>Flavobacterium</taxon>
    </lineage>
</organism>
<dbReference type="RefSeq" id="WP_151106089.1">
    <property type="nucleotide sequence ID" value="NZ_WAEM01000001.1"/>
</dbReference>
<keyword evidence="1" id="KW-0472">Membrane</keyword>
<feature type="transmembrane region" description="Helical" evidence="1">
    <location>
        <begin position="337"/>
        <end position="358"/>
    </location>
</feature>
<feature type="transmembrane region" description="Helical" evidence="1">
    <location>
        <begin position="211"/>
        <end position="227"/>
    </location>
</feature>
<dbReference type="Proteomes" id="UP000490922">
    <property type="component" value="Unassembled WGS sequence"/>
</dbReference>
<feature type="transmembrane region" description="Helical" evidence="1">
    <location>
        <begin position="282"/>
        <end position="302"/>
    </location>
</feature>
<proteinExistence type="predicted"/>
<feature type="transmembrane region" description="Helical" evidence="1">
    <location>
        <begin position="365"/>
        <end position="384"/>
    </location>
</feature>
<feature type="transmembrane region" description="Helical" evidence="1">
    <location>
        <begin position="425"/>
        <end position="444"/>
    </location>
</feature>
<dbReference type="AlphaFoldDB" id="A0A7J5AJZ1"/>
<feature type="transmembrane region" description="Helical" evidence="1">
    <location>
        <begin position="12"/>
        <end position="31"/>
    </location>
</feature>
<reference evidence="2 3" key="1">
    <citation type="submission" date="2019-09" db="EMBL/GenBank/DDBJ databases">
        <title>Flavobacterium sp. nov., isolated from glacier ice.</title>
        <authorList>
            <person name="Liu Q."/>
        </authorList>
    </citation>
    <scope>NUCLEOTIDE SEQUENCE [LARGE SCALE GENOMIC DNA]</scope>
    <source>
        <strain evidence="2 3">NBRC 112527</strain>
    </source>
</reference>
<keyword evidence="3" id="KW-1185">Reference proteome</keyword>
<feature type="transmembrane region" description="Helical" evidence="1">
    <location>
        <begin position="79"/>
        <end position="99"/>
    </location>
</feature>
<evidence type="ECO:0000313" key="3">
    <source>
        <dbReference type="Proteomes" id="UP000490922"/>
    </source>
</evidence>
<dbReference type="OrthoDB" id="1522258at2"/>
<feature type="transmembrane region" description="Helical" evidence="1">
    <location>
        <begin position="153"/>
        <end position="174"/>
    </location>
</feature>
<evidence type="ECO:0008006" key="4">
    <source>
        <dbReference type="Google" id="ProtNLM"/>
    </source>
</evidence>
<accession>A0A7J5AJZ1</accession>
<keyword evidence="1" id="KW-0812">Transmembrane</keyword>
<protein>
    <recommendedName>
        <fullName evidence="4">YfhO family protein</fullName>
    </recommendedName>
</protein>
<feature type="transmembrane region" description="Helical" evidence="1">
    <location>
        <begin position="239"/>
        <end position="262"/>
    </location>
</feature>
<evidence type="ECO:0000256" key="1">
    <source>
        <dbReference type="SAM" id="Phobius"/>
    </source>
</evidence>
<feature type="transmembrane region" description="Helical" evidence="1">
    <location>
        <begin position="186"/>
        <end position="205"/>
    </location>
</feature>
<gene>
    <name evidence="2" type="ORF">F6464_02080</name>
</gene>
<keyword evidence="1" id="KW-1133">Transmembrane helix</keyword>
<comment type="caution">
    <text evidence="2">The sequence shown here is derived from an EMBL/GenBank/DDBJ whole genome shotgun (WGS) entry which is preliminary data.</text>
</comment>
<dbReference type="EMBL" id="WAEM01000001">
    <property type="protein sequence ID" value="KAB1157896.1"/>
    <property type="molecule type" value="Genomic_DNA"/>
</dbReference>
<feature type="transmembrane region" description="Helical" evidence="1">
    <location>
        <begin position="396"/>
        <end position="418"/>
    </location>
</feature>
<name>A0A7J5AJZ1_9FLAO</name>